<accession>A0A1Q6R6R7</accession>
<feature type="transmembrane region" description="Helical" evidence="7">
    <location>
        <begin position="42"/>
        <end position="66"/>
    </location>
</feature>
<keyword evidence="4 7" id="KW-0812">Transmembrane</keyword>
<proteinExistence type="inferred from homology"/>
<comment type="subcellular location">
    <subcellularLocation>
        <location evidence="1">Membrane</location>
        <topology evidence="1">Multi-pass membrane protein</topology>
    </subcellularLocation>
</comment>
<feature type="transmembrane region" description="Helical" evidence="7">
    <location>
        <begin position="78"/>
        <end position="96"/>
    </location>
</feature>
<protein>
    <submittedName>
        <fullName evidence="9">Citrate transporter</fullName>
    </submittedName>
</protein>
<dbReference type="PANTHER" id="PTHR10283:SF82">
    <property type="entry name" value="SOLUTE CARRIER FAMILY 13 MEMBER 2"/>
    <property type="match status" value="1"/>
</dbReference>
<sequence>MKKHRSLNVLSGPLLFLVVLLLLAPVIEFKQAAAIATIFWMGFWWVLRPVNIAVTSLLPIPLNAIFDMVPMEGIISKYFSEIVVLLVGSDLISLVWEKTHLDKRLAIKSLCGLGTSMREQICVWLVASTLLSIFLPNVVVVMILLPVAVSMLRFLGQQQITNNPVATPILLAIVWGAGFGGFGSPLGSSSNLVAISYLEKLTGHEFMYVDWVIRFLPLLFIIMLLILAYLLHLPLPIKRLDGGKEYFRTAYAKLGPMSRGEKLGLWLFILATGLAFVRPLYVQYLPLMKPAYVFFTFGMLTFMLRNETGQLLLTWREAEKGIMWGMIFLFSGGLALGQLITKTGAATQIAKVITLLPLSGGWETMFSLTLFATFLTEISSNTAAASISIPVVQSISQQLGLNPIPYILTSIVAVNCAFILPVSTRAVGVTYGLNPDDLLKNGIKLSVICMLLVSALGCICMHCWSLFNHL</sequence>
<dbReference type="Pfam" id="PF03600">
    <property type="entry name" value="CitMHS"/>
    <property type="match status" value="1"/>
</dbReference>
<name>A0A1Q6R6R7_9FIRM</name>
<keyword evidence="6 7" id="KW-0472">Membrane</keyword>
<reference evidence="9 10" key="1">
    <citation type="journal article" date="2016" name="Nat. Biotechnol.">
        <title>Measurement of bacterial replication rates in microbial communities.</title>
        <authorList>
            <person name="Brown C.T."/>
            <person name="Olm M.R."/>
            <person name="Thomas B.C."/>
            <person name="Banfield J.F."/>
        </authorList>
    </citation>
    <scope>NUCLEOTIDE SEQUENCE [LARGE SCALE GENOMIC DNA]</scope>
    <source>
        <strain evidence="9">46_33</strain>
    </source>
</reference>
<feature type="transmembrane region" description="Helical" evidence="7">
    <location>
        <begin position="404"/>
        <end position="423"/>
    </location>
</feature>
<comment type="similarity">
    <text evidence="2">Belongs to the SLC13A/DASS transporter (TC 2.A.47) family. NADC subfamily.</text>
</comment>
<evidence type="ECO:0000256" key="6">
    <source>
        <dbReference type="ARBA" id="ARBA00023136"/>
    </source>
</evidence>
<evidence type="ECO:0000256" key="2">
    <source>
        <dbReference type="ARBA" id="ARBA00006772"/>
    </source>
</evidence>
<feature type="transmembrane region" description="Helical" evidence="7">
    <location>
        <begin position="123"/>
        <end position="152"/>
    </location>
</feature>
<keyword evidence="3" id="KW-0813">Transport</keyword>
<feature type="transmembrane region" description="Helical" evidence="7">
    <location>
        <begin position="443"/>
        <end position="467"/>
    </location>
</feature>
<dbReference type="RefSeq" id="WP_303679608.1">
    <property type="nucleotide sequence ID" value="NZ_MNTG01000025.1"/>
</dbReference>
<evidence type="ECO:0000256" key="4">
    <source>
        <dbReference type="ARBA" id="ARBA00022692"/>
    </source>
</evidence>
<feature type="transmembrane region" description="Helical" evidence="7">
    <location>
        <begin position="263"/>
        <end position="281"/>
    </location>
</feature>
<feature type="transmembrane region" description="Helical" evidence="7">
    <location>
        <begin position="324"/>
        <end position="345"/>
    </location>
</feature>
<evidence type="ECO:0000313" key="10">
    <source>
        <dbReference type="Proteomes" id="UP000186777"/>
    </source>
</evidence>
<evidence type="ECO:0000256" key="1">
    <source>
        <dbReference type="ARBA" id="ARBA00004141"/>
    </source>
</evidence>
<gene>
    <name evidence="9" type="ORF">BHW43_04160</name>
</gene>
<dbReference type="PANTHER" id="PTHR10283">
    <property type="entry name" value="SOLUTE CARRIER FAMILY 13 MEMBER"/>
    <property type="match status" value="1"/>
</dbReference>
<evidence type="ECO:0000256" key="3">
    <source>
        <dbReference type="ARBA" id="ARBA00022448"/>
    </source>
</evidence>
<keyword evidence="5 7" id="KW-1133">Transmembrane helix</keyword>
<organism evidence="9 10">
    <name type="scientific">Phascolarctobacterium succinatutens</name>
    <dbReference type="NCBI Taxonomy" id="626940"/>
    <lineage>
        <taxon>Bacteria</taxon>
        <taxon>Bacillati</taxon>
        <taxon>Bacillota</taxon>
        <taxon>Negativicutes</taxon>
        <taxon>Acidaminococcales</taxon>
        <taxon>Acidaminococcaceae</taxon>
        <taxon>Phascolarctobacterium</taxon>
    </lineage>
</organism>
<dbReference type="InterPro" id="IPR004680">
    <property type="entry name" value="Cit_transptr-like_dom"/>
</dbReference>
<evidence type="ECO:0000313" key="9">
    <source>
        <dbReference type="EMBL" id="OLA38049.1"/>
    </source>
</evidence>
<dbReference type="STRING" id="626940.BHW43_04160"/>
<evidence type="ECO:0000256" key="7">
    <source>
        <dbReference type="SAM" id="Phobius"/>
    </source>
</evidence>
<evidence type="ECO:0000256" key="5">
    <source>
        <dbReference type="ARBA" id="ARBA00022989"/>
    </source>
</evidence>
<feature type="domain" description="Citrate transporter-like" evidence="8">
    <location>
        <begin position="44"/>
        <end position="412"/>
    </location>
</feature>
<dbReference type="AlphaFoldDB" id="A0A1Q6R6R7"/>
<feature type="transmembrane region" description="Helical" evidence="7">
    <location>
        <begin position="211"/>
        <end position="231"/>
    </location>
</feature>
<dbReference type="GO" id="GO:0022857">
    <property type="term" value="F:transmembrane transporter activity"/>
    <property type="evidence" value="ECO:0007669"/>
    <property type="project" value="TreeGrafter"/>
</dbReference>
<dbReference type="GO" id="GO:0005886">
    <property type="term" value="C:plasma membrane"/>
    <property type="evidence" value="ECO:0007669"/>
    <property type="project" value="TreeGrafter"/>
</dbReference>
<dbReference type="EMBL" id="MNTG01000025">
    <property type="protein sequence ID" value="OLA38049.1"/>
    <property type="molecule type" value="Genomic_DNA"/>
</dbReference>
<evidence type="ECO:0000259" key="8">
    <source>
        <dbReference type="Pfam" id="PF03600"/>
    </source>
</evidence>
<dbReference type="Proteomes" id="UP000186777">
    <property type="component" value="Unassembled WGS sequence"/>
</dbReference>
<feature type="transmembrane region" description="Helical" evidence="7">
    <location>
        <begin position="164"/>
        <end position="182"/>
    </location>
</feature>
<comment type="caution">
    <text evidence="9">The sequence shown here is derived from an EMBL/GenBank/DDBJ whole genome shotgun (WGS) entry which is preliminary data.</text>
</comment>